<accession>A0A2P5G003</accession>
<dbReference type="EMBL" id="JXTC01000002">
    <property type="protein sequence ID" value="POO03339.1"/>
    <property type="molecule type" value="Genomic_DNA"/>
</dbReference>
<evidence type="ECO:0000256" key="1">
    <source>
        <dbReference type="SAM" id="MobiDB-lite"/>
    </source>
</evidence>
<sequence length="73" mass="8474">MLVLKQAREERRAFVVTFVHPIPKGEEKRGESKEGFWRGRRKLNSSLINPPNNPRRPPHHLLYNPSFSGEGIL</sequence>
<reference evidence="3" key="1">
    <citation type="submission" date="2016-06" db="EMBL/GenBank/DDBJ databases">
        <title>Parallel loss of symbiosis genes in relatives of nitrogen-fixing non-legume Parasponia.</title>
        <authorList>
            <person name="Van Velzen R."/>
            <person name="Holmer R."/>
            <person name="Bu F."/>
            <person name="Rutten L."/>
            <person name="Van Zeijl A."/>
            <person name="Liu W."/>
            <person name="Santuari L."/>
            <person name="Cao Q."/>
            <person name="Sharma T."/>
            <person name="Shen D."/>
            <person name="Roswanjaya Y."/>
            <person name="Wardhani T."/>
            <person name="Kalhor M.S."/>
            <person name="Jansen J."/>
            <person name="Van den Hoogen J."/>
            <person name="Gungor B."/>
            <person name="Hartog M."/>
            <person name="Hontelez J."/>
            <person name="Verver J."/>
            <person name="Yang W.-C."/>
            <person name="Schijlen E."/>
            <person name="Repin R."/>
            <person name="Schilthuizen M."/>
            <person name="Schranz E."/>
            <person name="Heidstra R."/>
            <person name="Miyata K."/>
            <person name="Fedorova E."/>
            <person name="Kohlen W."/>
            <person name="Bisseling T."/>
            <person name="Smit S."/>
            <person name="Geurts R."/>
        </authorList>
    </citation>
    <scope>NUCLEOTIDE SEQUENCE [LARGE SCALE GENOMIC DNA]</scope>
    <source>
        <strain evidence="3">cv. RG33-2</strain>
    </source>
</reference>
<keyword evidence="3" id="KW-1185">Reference proteome</keyword>
<dbReference type="InParanoid" id="A0A2P5G003"/>
<comment type="caution">
    <text evidence="2">The sequence shown here is derived from an EMBL/GenBank/DDBJ whole genome shotgun (WGS) entry which is preliminary data.</text>
</comment>
<name>A0A2P5G003_TREOI</name>
<feature type="region of interest" description="Disordered" evidence="1">
    <location>
        <begin position="44"/>
        <end position="73"/>
    </location>
</feature>
<gene>
    <name evidence="2" type="ORF">TorRG33x02_005440</name>
</gene>
<organism evidence="2 3">
    <name type="scientific">Trema orientale</name>
    <name type="common">Charcoal tree</name>
    <name type="synonym">Celtis orientalis</name>
    <dbReference type="NCBI Taxonomy" id="63057"/>
    <lineage>
        <taxon>Eukaryota</taxon>
        <taxon>Viridiplantae</taxon>
        <taxon>Streptophyta</taxon>
        <taxon>Embryophyta</taxon>
        <taxon>Tracheophyta</taxon>
        <taxon>Spermatophyta</taxon>
        <taxon>Magnoliopsida</taxon>
        <taxon>eudicotyledons</taxon>
        <taxon>Gunneridae</taxon>
        <taxon>Pentapetalae</taxon>
        <taxon>rosids</taxon>
        <taxon>fabids</taxon>
        <taxon>Rosales</taxon>
        <taxon>Cannabaceae</taxon>
        <taxon>Trema</taxon>
    </lineage>
</organism>
<proteinExistence type="predicted"/>
<dbReference type="Proteomes" id="UP000237000">
    <property type="component" value="Unassembled WGS sequence"/>
</dbReference>
<evidence type="ECO:0000313" key="3">
    <source>
        <dbReference type="Proteomes" id="UP000237000"/>
    </source>
</evidence>
<protein>
    <submittedName>
        <fullName evidence="2">Uncharacterized protein</fullName>
    </submittedName>
</protein>
<evidence type="ECO:0000313" key="2">
    <source>
        <dbReference type="EMBL" id="POO03339.1"/>
    </source>
</evidence>
<dbReference type="AlphaFoldDB" id="A0A2P5G003"/>